<dbReference type="InterPro" id="IPR020846">
    <property type="entry name" value="MFS_dom"/>
</dbReference>
<feature type="transmembrane region" description="Helical" evidence="7">
    <location>
        <begin position="324"/>
        <end position="347"/>
    </location>
</feature>
<dbReference type="CDD" id="cd17321">
    <property type="entry name" value="MFS_MMR_MDR_like"/>
    <property type="match status" value="1"/>
</dbReference>
<comment type="subcellular location">
    <subcellularLocation>
        <location evidence="1">Cell membrane</location>
        <topology evidence="1">Multi-pass membrane protein</topology>
    </subcellularLocation>
</comment>
<evidence type="ECO:0000256" key="4">
    <source>
        <dbReference type="ARBA" id="ARBA00022692"/>
    </source>
</evidence>
<evidence type="ECO:0000256" key="5">
    <source>
        <dbReference type="ARBA" id="ARBA00022989"/>
    </source>
</evidence>
<dbReference type="AlphaFoldDB" id="A0A5C5UFZ3"/>
<evidence type="ECO:0000256" key="2">
    <source>
        <dbReference type="ARBA" id="ARBA00022448"/>
    </source>
</evidence>
<feature type="transmembrane region" description="Helical" evidence="7">
    <location>
        <begin position="159"/>
        <end position="183"/>
    </location>
</feature>
<keyword evidence="4 7" id="KW-0812">Transmembrane</keyword>
<dbReference type="EMBL" id="VOHM01000011">
    <property type="protein sequence ID" value="TWT25571.1"/>
    <property type="molecule type" value="Genomic_DNA"/>
</dbReference>
<keyword evidence="10" id="KW-1185">Reference proteome</keyword>
<keyword evidence="3" id="KW-1003">Cell membrane</keyword>
<feature type="transmembrane region" description="Helical" evidence="7">
    <location>
        <begin position="133"/>
        <end position="153"/>
    </location>
</feature>
<feature type="transmembrane region" description="Helical" evidence="7">
    <location>
        <begin position="46"/>
        <end position="63"/>
    </location>
</feature>
<keyword evidence="5 7" id="KW-1133">Transmembrane helix</keyword>
<dbReference type="PANTHER" id="PTHR42718:SF47">
    <property type="entry name" value="METHYL VIOLOGEN RESISTANCE PROTEIN SMVA"/>
    <property type="match status" value="1"/>
</dbReference>
<evidence type="ECO:0000256" key="1">
    <source>
        <dbReference type="ARBA" id="ARBA00004651"/>
    </source>
</evidence>
<name>A0A5C5UFZ3_9CORY</name>
<dbReference type="RefSeq" id="WP_146324282.1">
    <property type="nucleotide sequence ID" value="NZ_BAABLR010000072.1"/>
</dbReference>
<proteinExistence type="predicted"/>
<dbReference type="Gene3D" id="1.20.1250.20">
    <property type="entry name" value="MFS general substrate transporter like domains"/>
    <property type="match status" value="1"/>
</dbReference>
<feature type="transmembrane region" description="Helical" evidence="7">
    <location>
        <begin position="195"/>
        <end position="214"/>
    </location>
</feature>
<dbReference type="Gene3D" id="1.20.1720.10">
    <property type="entry name" value="Multidrug resistance protein D"/>
    <property type="match status" value="1"/>
</dbReference>
<sequence length="503" mass="52982">MTKRRRWLALGLLSLGLLMVVMDMTILIMALPNLIEDLQSTATEQLWIVDVYSLILAGLLIPMSALADRYGRKKVLLIGFALFGLVSALVLVAATSTAVILLRAVLGAAGAMIMPTTLSMVRSIFEDPAERTRALAIWSVVAGVGAVVGPLVGGGLLEFYSWHSAFLVNIPVVLVVIVFGLMLLPEVKDPHPPRWDMLAIMLSISGMVVLVWSIKELAKHDWVEPIDWAKLCAGIVLMGLFTLRCLRRDEPLLDVRLFTSRSFTAGTIAAITTSFGLGGIMLLIVQWLQIVAGYSPIHAGVAILPMAAGAMLTAPFAPDLAKRLGARIVVAAGLVIGAVGMFLLVYPSELTEYWQFIAPMACVGAGMGSLAIASAIIMGSTPMEKAGNAAAIEESMYDLGNVLGVAILGSVAAAKYRNELDIQAILGPLPSGGGEAVDFAKESLVGALYLAEQMGLPQLAEQATNAFDLGIAQAALVGGVVMLVAAGLVFALVPRGFDVAAGH</sequence>
<dbReference type="PROSITE" id="PS50850">
    <property type="entry name" value="MFS"/>
    <property type="match status" value="1"/>
</dbReference>
<evidence type="ECO:0000259" key="8">
    <source>
        <dbReference type="PROSITE" id="PS50850"/>
    </source>
</evidence>
<feature type="transmembrane region" description="Helical" evidence="7">
    <location>
        <begin position="263"/>
        <end position="285"/>
    </location>
</feature>
<feature type="transmembrane region" description="Helical" evidence="7">
    <location>
        <begin position="353"/>
        <end position="378"/>
    </location>
</feature>
<evidence type="ECO:0000256" key="3">
    <source>
        <dbReference type="ARBA" id="ARBA00022475"/>
    </source>
</evidence>
<evidence type="ECO:0000313" key="10">
    <source>
        <dbReference type="Proteomes" id="UP000320791"/>
    </source>
</evidence>
<organism evidence="9 10">
    <name type="scientific">Corynebacterium canis</name>
    <dbReference type="NCBI Taxonomy" id="679663"/>
    <lineage>
        <taxon>Bacteria</taxon>
        <taxon>Bacillati</taxon>
        <taxon>Actinomycetota</taxon>
        <taxon>Actinomycetes</taxon>
        <taxon>Mycobacteriales</taxon>
        <taxon>Corynebacteriaceae</taxon>
        <taxon>Corynebacterium</taxon>
    </lineage>
</organism>
<evidence type="ECO:0000313" key="9">
    <source>
        <dbReference type="EMBL" id="TWT25571.1"/>
    </source>
</evidence>
<evidence type="ECO:0000256" key="7">
    <source>
        <dbReference type="SAM" id="Phobius"/>
    </source>
</evidence>
<gene>
    <name evidence="9" type="ORF">FRX94_06275</name>
</gene>
<comment type="caution">
    <text evidence="9">The sequence shown here is derived from an EMBL/GenBank/DDBJ whole genome shotgun (WGS) entry which is preliminary data.</text>
</comment>
<keyword evidence="6 7" id="KW-0472">Membrane</keyword>
<dbReference type="SUPFAM" id="SSF103473">
    <property type="entry name" value="MFS general substrate transporter"/>
    <property type="match status" value="1"/>
</dbReference>
<dbReference type="PANTHER" id="PTHR42718">
    <property type="entry name" value="MAJOR FACILITATOR SUPERFAMILY MULTIDRUG TRANSPORTER MFSC"/>
    <property type="match status" value="1"/>
</dbReference>
<protein>
    <submittedName>
        <fullName evidence="9">MFS transporter</fullName>
    </submittedName>
</protein>
<dbReference type="Proteomes" id="UP000320791">
    <property type="component" value="Unassembled WGS sequence"/>
</dbReference>
<dbReference type="InterPro" id="IPR011701">
    <property type="entry name" value="MFS"/>
</dbReference>
<feature type="transmembrane region" description="Helical" evidence="7">
    <location>
        <begin position="100"/>
        <end position="121"/>
    </location>
</feature>
<dbReference type="GO" id="GO:0005886">
    <property type="term" value="C:plasma membrane"/>
    <property type="evidence" value="ECO:0007669"/>
    <property type="project" value="UniProtKB-SubCell"/>
</dbReference>
<reference evidence="9 10" key="1">
    <citation type="submission" date="2019-08" db="EMBL/GenBank/DDBJ databases">
        <authorList>
            <person name="Lei W."/>
        </authorList>
    </citation>
    <scope>NUCLEOTIDE SEQUENCE [LARGE SCALE GENOMIC DNA]</scope>
    <source>
        <strain evidence="9 10">CCUG 58627</strain>
    </source>
</reference>
<keyword evidence="2" id="KW-0813">Transport</keyword>
<dbReference type="InterPro" id="IPR036259">
    <property type="entry name" value="MFS_trans_sf"/>
</dbReference>
<feature type="transmembrane region" description="Helical" evidence="7">
    <location>
        <begin position="75"/>
        <end position="94"/>
    </location>
</feature>
<dbReference type="Pfam" id="PF07690">
    <property type="entry name" value="MFS_1"/>
    <property type="match status" value="1"/>
</dbReference>
<evidence type="ECO:0000256" key="6">
    <source>
        <dbReference type="ARBA" id="ARBA00023136"/>
    </source>
</evidence>
<dbReference type="GO" id="GO:0022857">
    <property type="term" value="F:transmembrane transporter activity"/>
    <property type="evidence" value="ECO:0007669"/>
    <property type="project" value="InterPro"/>
</dbReference>
<dbReference type="PROSITE" id="PS00216">
    <property type="entry name" value="SUGAR_TRANSPORT_1"/>
    <property type="match status" value="1"/>
</dbReference>
<feature type="transmembrane region" description="Helical" evidence="7">
    <location>
        <begin position="226"/>
        <end position="243"/>
    </location>
</feature>
<feature type="transmembrane region" description="Helical" evidence="7">
    <location>
        <begin position="297"/>
        <end position="317"/>
    </location>
</feature>
<dbReference type="OrthoDB" id="9781469at2"/>
<accession>A0A5C5UFZ3</accession>
<dbReference type="InterPro" id="IPR005829">
    <property type="entry name" value="Sugar_transporter_CS"/>
</dbReference>
<feature type="domain" description="Major facilitator superfamily (MFS) profile" evidence="8">
    <location>
        <begin position="9"/>
        <end position="497"/>
    </location>
</feature>
<feature type="transmembrane region" description="Helical" evidence="7">
    <location>
        <begin position="471"/>
        <end position="493"/>
    </location>
</feature>